<evidence type="ECO:0000313" key="2">
    <source>
        <dbReference type="EMBL" id="AXJ01348.1"/>
    </source>
</evidence>
<dbReference type="InterPro" id="IPR033904">
    <property type="entry name" value="Trans_IPPS_HH"/>
</dbReference>
<dbReference type="Pfam" id="PF00494">
    <property type="entry name" value="SQS_PSY"/>
    <property type="match status" value="1"/>
</dbReference>
<dbReference type="GO" id="GO:0051996">
    <property type="term" value="F:squalene synthase [NAD(P)H] activity"/>
    <property type="evidence" value="ECO:0007669"/>
    <property type="project" value="InterPro"/>
</dbReference>
<dbReference type="Proteomes" id="UP000254808">
    <property type="component" value="Chromosome"/>
</dbReference>
<dbReference type="KEGG" id="cprv:CYPRO_2099"/>
<organism evidence="2 3">
    <name type="scientific">Cyclonatronum proteinivorum</name>
    <dbReference type="NCBI Taxonomy" id="1457365"/>
    <lineage>
        <taxon>Bacteria</taxon>
        <taxon>Pseudomonadati</taxon>
        <taxon>Balneolota</taxon>
        <taxon>Balneolia</taxon>
        <taxon>Balneolales</taxon>
        <taxon>Cyclonatronaceae</taxon>
        <taxon>Cyclonatronum</taxon>
    </lineage>
</organism>
<dbReference type="EMBL" id="CP027806">
    <property type="protein sequence ID" value="AXJ01348.1"/>
    <property type="molecule type" value="Genomic_DNA"/>
</dbReference>
<keyword evidence="3" id="KW-1185">Reference proteome</keyword>
<dbReference type="Gene3D" id="1.10.600.10">
    <property type="entry name" value="Farnesyl Diphosphate Synthase"/>
    <property type="match status" value="1"/>
</dbReference>
<dbReference type="InterPro" id="IPR044843">
    <property type="entry name" value="Trans_IPPS_bact-type"/>
</dbReference>
<gene>
    <name evidence="2" type="ORF">CYPRO_2099</name>
</gene>
<dbReference type="SFLD" id="SFLDG01212">
    <property type="entry name" value="Phytoene_synthase_like"/>
    <property type="match status" value="1"/>
</dbReference>
<sequence>MNGTQKYSLFTISLQSAMNYILKLPYSIIRPVYERTSFHTSVIAEVPAPDLRQAYTHCRLITREYAKTFYMATRLLPNKKQRSIFAIYALCRFIDDLVDEAEDLVRKEQLSTSQIVEMLDSWKDKLQRTYDGEVIEHPILLSMSDTLKAYHIPIELPFELMEGVCMDLTKNRYANFEELYEYSYKVASVVGLMVSEVFGYKDKKALDHAVSLGIAMQLTNILRDIGEDLTRNRIYLPQDELSEFGIMEKDLFEHRNDEKFKAFMEFQITRAERYYEDSDKGIPMLSRDSHYPVAMARLNYSKILNRIRENDYQVFTQRAYLSTAEKLSIIPKIWWDRRN</sequence>
<evidence type="ECO:0000256" key="1">
    <source>
        <dbReference type="ARBA" id="ARBA00022679"/>
    </source>
</evidence>
<dbReference type="InterPro" id="IPR019845">
    <property type="entry name" value="Squalene/phytoene_synthase_CS"/>
</dbReference>
<dbReference type="InterPro" id="IPR002060">
    <property type="entry name" value="Squ/phyt_synthse"/>
</dbReference>
<dbReference type="PROSITE" id="PS01045">
    <property type="entry name" value="SQUALEN_PHYTOEN_SYN_2"/>
    <property type="match status" value="1"/>
</dbReference>
<proteinExistence type="predicted"/>
<evidence type="ECO:0000313" key="3">
    <source>
        <dbReference type="Proteomes" id="UP000254808"/>
    </source>
</evidence>
<dbReference type="SFLD" id="SFLDG01018">
    <property type="entry name" value="Squalene/Phytoene_Synthase_Lik"/>
    <property type="match status" value="1"/>
</dbReference>
<reference evidence="2 3" key="1">
    <citation type="submission" date="2018-03" db="EMBL/GenBank/DDBJ databases">
        <title>Phenotypic and genomic properties of Cyclonatronum proteinivorum gen. nov., sp. nov., a haloalkaliphilic bacteroidete from soda lakes possessing Na+-translocating rhodopsin.</title>
        <authorList>
            <person name="Toshchakov S.V."/>
            <person name="Korzhenkov A."/>
            <person name="Samarov N.I."/>
            <person name="Kublanov I.V."/>
            <person name="Muntyan M.S."/>
            <person name="Sorokin D.Y."/>
        </authorList>
    </citation>
    <scope>NUCLEOTIDE SEQUENCE [LARGE SCALE GENOMIC DNA]</scope>
    <source>
        <strain evidence="2 3">Omega</strain>
    </source>
</reference>
<dbReference type="InterPro" id="IPR008949">
    <property type="entry name" value="Isoprenoid_synthase_dom_sf"/>
</dbReference>
<name>A0A345ULJ6_9BACT</name>
<dbReference type="SUPFAM" id="SSF48576">
    <property type="entry name" value="Terpenoid synthases"/>
    <property type="match status" value="1"/>
</dbReference>
<dbReference type="SFLD" id="SFLDS00005">
    <property type="entry name" value="Isoprenoid_Synthase_Type_I"/>
    <property type="match status" value="1"/>
</dbReference>
<dbReference type="CDD" id="cd00683">
    <property type="entry name" value="Trans_IPPS_HH"/>
    <property type="match status" value="1"/>
</dbReference>
<accession>A0A345ULJ6</accession>
<protein>
    <submittedName>
        <fullName evidence="2">Phytoene synthase</fullName>
    </submittedName>
</protein>
<dbReference type="RefSeq" id="WP_333472966.1">
    <property type="nucleotide sequence ID" value="NZ_CP027806.1"/>
</dbReference>
<keyword evidence="1" id="KW-0808">Transferase</keyword>
<dbReference type="AlphaFoldDB" id="A0A345ULJ6"/>
<dbReference type="PANTHER" id="PTHR31480">
    <property type="entry name" value="BIFUNCTIONAL LYCOPENE CYCLASE/PHYTOENE SYNTHASE"/>
    <property type="match status" value="1"/>
</dbReference>
<dbReference type="GO" id="GO:0004311">
    <property type="term" value="F:geranylgeranyl diphosphate synthase activity"/>
    <property type="evidence" value="ECO:0007669"/>
    <property type="project" value="InterPro"/>
</dbReference>
<dbReference type="GO" id="GO:0016117">
    <property type="term" value="P:carotenoid biosynthetic process"/>
    <property type="evidence" value="ECO:0007669"/>
    <property type="project" value="UniProtKB-ARBA"/>
</dbReference>